<keyword evidence="1" id="KW-0812">Transmembrane</keyword>
<evidence type="ECO:0000259" key="3">
    <source>
        <dbReference type="Pfam" id="PF16344"/>
    </source>
</evidence>
<dbReference type="PANTHER" id="PTHR30273:SF2">
    <property type="entry name" value="PROTEIN FECR"/>
    <property type="match status" value="1"/>
</dbReference>
<dbReference type="Pfam" id="PF04773">
    <property type="entry name" value="FecR"/>
    <property type="match status" value="1"/>
</dbReference>
<feature type="transmembrane region" description="Helical" evidence="1">
    <location>
        <begin position="89"/>
        <end position="110"/>
    </location>
</feature>
<feature type="domain" description="FecR protein" evidence="2">
    <location>
        <begin position="128"/>
        <end position="221"/>
    </location>
</feature>
<dbReference type="InterPro" id="IPR012373">
    <property type="entry name" value="Ferrdict_sens_TM"/>
</dbReference>
<protein>
    <submittedName>
        <fullName evidence="4">Ferric-dicitrate binding protein FerR (Iron transport regulator)</fullName>
    </submittedName>
</protein>
<dbReference type="Gene3D" id="2.60.120.1440">
    <property type="match status" value="1"/>
</dbReference>
<dbReference type="InterPro" id="IPR032508">
    <property type="entry name" value="FecR_C"/>
</dbReference>
<dbReference type="Gene3D" id="3.55.50.30">
    <property type="match status" value="1"/>
</dbReference>
<dbReference type="EMBL" id="JACHOC010000008">
    <property type="protein sequence ID" value="MBB4623998.1"/>
    <property type="molecule type" value="Genomic_DNA"/>
</dbReference>
<keyword evidence="1" id="KW-1133">Transmembrane helix</keyword>
<reference evidence="4 5" key="1">
    <citation type="submission" date="2020-08" db="EMBL/GenBank/DDBJ databases">
        <title>Genomic Encyclopedia of Type Strains, Phase IV (KMG-IV): sequencing the most valuable type-strain genomes for metagenomic binning, comparative biology and taxonomic classification.</title>
        <authorList>
            <person name="Goeker M."/>
        </authorList>
    </citation>
    <scope>NUCLEOTIDE SEQUENCE [LARGE SCALE GENOMIC DNA]</scope>
    <source>
        <strain evidence="4 5">DSM 102983</strain>
    </source>
</reference>
<accession>A0ABR6KT62</accession>
<dbReference type="Pfam" id="PF16344">
    <property type="entry name" value="FecR_C"/>
    <property type="match status" value="1"/>
</dbReference>
<feature type="domain" description="Protein FecR C-terminal" evidence="3">
    <location>
        <begin position="271"/>
        <end position="339"/>
    </location>
</feature>
<evidence type="ECO:0000313" key="4">
    <source>
        <dbReference type="EMBL" id="MBB4623998.1"/>
    </source>
</evidence>
<keyword evidence="1" id="KW-0472">Membrane</keyword>
<evidence type="ECO:0000256" key="1">
    <source>
        <dbReference type="SAM" id="Phobius"/>
    </source>
</evidence>
<keyword evidence="5" id="KW-1185">Reference proteome</keyword>
<dbReference type="RefSeq" id="WP_183671831.1">
    <property type="nucleotide sequence ID" value="NZ_BMPB01000011.1"/>
</dbReference>
<dbReference type="InterPro" id="IPR006860">
    <property type="entry name" value="FecR"/>
</dbReference>
<name>A0ABR6KT62_9BACT</name>
<sequence length="342" mass="39359">MNTEEKHIENLLLDYFAGELSETEEKELLLWLEADEANKGKFSEMADWWAIAHVPLFKSNMKSDFRDHFGDLTGKTLPIKEHRLFNWRIWGKVAVSVLLVVAISTTSYYAGKSDRKPKREQIAWFETVTPAGSQSKVILPDHSVVWVNAGSSLKYNIDFTKQNREVLLTGEAYFEVAKDSLRPFVVKSGKLDIRVLGTCFNVKAYDNEETIDVALVSGKVNVHLDDDNKEEKAKDIVLVPNRMISYNKETSQVKMSKVDGASIYAWTNGRIEFDKQPFDRIARDLERKFNVQIRINSKSLHKEIFSGSFSADQTLDYILREVDVEKKYTWKQIGNEFIIEDK</sequence>
<proteinExistence type="predicted"/>
<evidence type="ECO:0000259" key="2">
    <source>
        <dbReference type="Pfam" id="PF04773"/>
    </source>
</evidence>
<comment type="caution">
    <text evidence="4">The sequence shown here is derived from an EMBL/GenBank/DDBJ whole genome shotgun (WGS) entry which is preliminary data.</text>
</comment>
<gene>
    <name evidence="4" type="ORF">GGQ57_003922</name>
</gene>
<dbReference type="PANTHER" id="PTHR30273">
    <property type="entry name" value="PERIPLASMIC SIGNAL SENSOR AND SIGMA FACTOR ACTIVATOR FECR-RELATED"/>
    <property type="match status" value="1"/>
</dbReference>
<dbReference type="Proteomes" id="UP000533637">
    <property type="component" value="Unassembled WGS sequence"/>
</dbReference>
<evidence type="ECO:0000313" key="5">
    <source>
        <dbReference type="Proteomes" id="UP000533637"/>
    </source>
</evidence>
<dbReference type="PIRSF" id="PIRSF018266">
    <property type="entry name" value="FecR"/>
    <property type="match status" value="1"/>
</dbReference>
<organism evidence="4 5">
    <name type="scientific">Parabacteroides faecis</name>
    <dbReference type="NCBI Taxonomy" id="1217282"/>
    <lineage>
        <taxon>Bacteria</taxon>
        <taxon>Pseudomonadati</taxon>
        <taxon>Bacteroidota</taxon>
        <taxon>Bacteroidia</taxon>
        <taxon>Bacteroidales</taxon>
        <taxon>Tannerellaceae</taxon>
        <taxon>Parabacteroides</taxon>
    </lineage>
</organism>